<proteinExistence type="predicted"/>
<feature type="repeat" description="ANK" evidence="1">
    <location>
        <begin position="83"/>
        <end position="115"/>
    </location>
</feature>
<protein>
    <submittedName>
        <fullName evidence="3">UPF0378 protein KIAA0100</fullName>
    </submittedName>
</protein>
<dbReference type="InterPro" id="IPR050657">
    <property type="entry name" value="Ankyrin_repeat_domain"/>
</dbReference>
<dbReference type="InterPro" id="IPR002110">
    <property type="entry name" value="Ankyrin_rpt"/>
</dbReference>
<dbReference type="Proteomes" id="UP000001075">
    <property type="component" value="Unassembled WGS sequence"/>
</dbReference>
<dbReference type="PANTHER" id="PTHR24147:SF64">
    <property type="entry name" value="ANKYRIN REPEAT DOMAIN-CONTAINING PROTEIN 19-RELATED"/>
    <property type="match status" value="1"/>
</dbReference>
<feature type="repeat" description="ANK" evidence="1">
    <location>
        <begin position="176"/>
        <end position="208"/>
    </location>
</feature>
<evidence type="ECO:0000256" key="2">
    <source>
        <dbReference type="SAM" id="MobiDB-lite"/>
    </source>
</evidence>
<dbReference type="PROSITE" id="PS50088">
    <property type="entry name" value="ANK_REPEAT"/>
    <property type="match status" value="2"/>
</dbReference>
<dbReference type="Gene3D" id="1.25.40.20">
    <property type="entry name" value="Ankyrin repeat-containing domain"/>
    <property type="match status" value="2"/>
</dbReference>
<dbReference type="PANTHER" id="PTHR24147">
    <property type="entry name" value="ANKYRIN REPEAT DOMAIN 36-RELATED"/>
    <property type="match status" value="1"/>
</dbReference>
<sequence>MEEDFEYDSLTLQAPRRARWYTRLLPACLRPACLSRNRQQFPLFLIGYDPVGQFQRAASVGDVASVERFISVQGCHVNEVDRRGRTPLHYACAHNHPDVVRLLLSHRANIDILDDEGCTPLIKVAIGQQFWNVYLDVLELKISFFTQYLQAAQRDNVECVSILLTQDADPHLMDLSGHTALHHAVCRGKTEIVSKLLEYNVDIEGKTEVAEKKAEPSTIPADPGIAEPQPTAHIGSTSSLGTGDREGDEDGDEENKSKLVTTEISVVKLQLLRAWLDFAMAVKRDSQKALVAQIIKENLRLKPATGSEIQGNIETKSDLNMEELEEEKAWLPFGLSVGDQNPGKKSIFIRQK</sequence>
<dbReference type="EMBL" id="JH000639">
    <property type="protein sequence ID" value="EGW03391.1"/>
    <property type="molecule type" value="Genomic_DNA"/>
</dbReference>
<dbReference type="InterPro" id="IPR045167">
    <property type="entry name" value="Hobbit"/>
</dbReference>
<reference evidence="4" key="1">
    <citation type="journal article" date="2011" name="Nat. Biotechnol.">
        <title>The genomic sequence of the Chinese hamster ovary (CHO)-K1 cell line.</title>
        <authorList>
            <person name="Xu X."/>
            <person name="Nagarajan H."/>
            <person name="Lewis N.E."/>
            <person name="Pan S."/>
            <person name="Cai Z."/>
            <person name="Liu X."/>
            <person name="Chen W."/>
            <person name="Xie M."/>
            <person name="Wang W."/>
            <person name="Hammond S."/>
            <person name="Andersen M.R."/>
            <person name="Neff N."/>
            <person name="Passarelli B."/>
            <person name="Koh W."/>
            <person name="Fan H.C."/>
            <person name="Wang J."/>
            <person name="Gui Y."/>
            <person name="Lee K.H."/>
            <person name="Betenbaugh M.J."/>
            <person name="Quake S.R."/>
            <person name="Famili I."/>
            <person name="Palsson B.O."/>
            <person name="Wang J."/>
        </authorList>
    </citation>
    <scope>NUCLEOTIDE SEQUENCE [LARGE SCALE GENOMIC DNA]</scope>
    <source>
        <strain evidence="4">CHO K1 cell line</strain>
    </source>
</reference>
<dbReference type="SMART" id="SM00248">
    <property type="entry name" value="ANK"/>
    <property type="match status" value="3"/>
</dbReference>
<dbReference type="eggNOG" id="KOG0504">
    <property type="taxonomic scope" value="Eukaryota"/>
</dbReference>
<dbReference type="Pfam" id="PF10344">
    <property type="entry name" value="Hobbit"/>
    <property type="match status" value="1"/>
</dbReference>
<keyword evidence="1" id="KW-0040">ANK repeat</keyword>
<accession>G3HRR1</accession>
<feature type="region of interest" description="Disordered" evidence="2">
    <location>
        <begin position="210"/>
        <end position="257"/>
    </location>
</feature>
<dbReference type="InParanoid" id="G3HRR1"/>
<dbReference type="STRING" id="10029.G3HRR1"/>
<dbReference type="PROSITE" id="PS50297">
    <property type="entry name" value="ANK_REP_REGION"/>
    <property type="match status" value="2"/>
</dbReference>
<evidence type="ECO:0000313" key="3">
    <source>
        <dbReference type="EMBL" id="EGW03391.1"/>
    </source>
</evidence>
<evidence type="ECO:0000313" key="4">
    <source>
        <dbReference type="Proteomes" id="UP000001075"/>
    </source>
</evidence>
<evidence type="ECO:0000256" key="1">
    <source>
        <dbReference type="PROSITE-ProRule" id="PRU00023"/>
    </source>
</evidence>
<dbReference type="SUPFAM" id="SSF48403">
    <property type="entry name" value="Ankyrin repeat"/>
    <property type="match status" value="1"/>
</dbReference>
<gene>
    <name evidence="3" type="ORF">I79_013533</name>
</gene>
<dbReference type="InterPro" id="IPR036770">
    <property type="entry name" value="Ankyrin_rpt-contain_sf"/>
</dbReference>
<dbReference type="Pfam" id="PF12796">
    <property type="entry name" value="Ank_2"/>
    <property type="match status" value="2"/>
</dbReference>
<name>G3HRR1_CRIGR</name>
<dbReference type="AlphaFoldDB" id="G3HRR1"/>
<organism evidence="3 4">
    <name type="scientific">Cricetulus griseus</name>
    <name type="common">Chinese hamster</name>
    <name type="synonym">Cricetulus barabensis griseus</name>
    <dbReference type="NCBI Taxonomy" id="10029"/>
    <lineage>
        <taxon>Eukaryota</taxon>
        <taxon>Metazoa</taxon>
        <taxon>Chordata</taxon>
        <taxon>Craniata</taxon>
        <taxon>Vertebrata</taxon>
        <taxon>Euteleostomi</taxon>
        <taxon>Mammalia</taxon>
        <taxon>Eutheria</taxon>
        <taxon>Euarchontoglires</taxon>
        <taxon>Glires</taxon>
        <taxon>Rodentia</taxon>
        <taxon>Myomorpha</taxon>
        <taxon>Muroidea</taxon>
        <taxon>Cricetidae</taxon>
        <taxon>Cricetinae</taxon>
        <taxon>Cricetulus</taxon>
    </lineage>
</organism>